<dbReference type="AlphaFoldDB" id="A0A4U9HFT8"/>
<proteinExistence type="predicted"/>
<protein>
    <submittedName>
        <fullName evidence="1">6-phospho-beta-glucosidase gmuD</fullName>
        <ecNumber evidence="1">3.2.1.86</ecNumber>
    </submittedName>
</protein>
<evidence type="ECO:0000313" key="2">
    <source>
        <dbReference type="Proteomes" id="UP000310719"/>
    </source>
</evidence>
<dbReference type="Gene3D" id="3.20.20.80">
    <property type="entry name" value="Glycosidases"/>
    <property type="match status" value="1"/>
</dbReference>
<reference evidence="1 2" key="1">
    <citation type="submission" date="2019-05" db="EMBL/GenBank/DDBJ databases">
        <authorList>
            <consortium name="Pathogen Informatics"/>
        </authorList>
    </citation>
    <scope>NUCLEOTIDE SEQUENCE [LARGE SCALE GENOMIC DNA]</scope>
    <source>
        <strain evidence="1 2">NCTC13032</strain>
    </source>
</reference>
<dbReference type="EMBL" id="LR590464">
    <property type="protein sequence ID" value="VTP61886.1"/>
    <property type="molecule type" value="Genomic_DNA"/>
</dbReference>
<dbReference type="Proteomes" id="UP000310719">
    <property type="component" value="Chromosome"/>
</dbReference>
<dbReference type="InterPro" id="IPR001360">
    <property type="entry name" value="Glyco_hydro_1"/>
</dbReference>
<gene>
    <name evidence="1" type="primary">gmuD_2</name>
    <name evidence="1" type="ORF">NCTC13032_00057</name>
</gene>
<sequence length="86" mass="9481">MLNLTPSYPRSQNPADVKAAHHCDLLFNRSFLDPVLCGEYPADLVAMLKAHDQLPACLPEDSALIADGKIDLLGVNYYQPRRGEVS</sequence>
<dbReference type="SUPFAM" id="SSF51445">
    <property type="entry name" value="(Trans)glycosidases"/>
    <property type="match status" value="1"/>
</dbReference>
<dbReference type="EC" id="3.2.1.86" evidence="1"/>
<evidence type="ECO:0000313" key="1">
    <source>
        <dbReference type="EMBL" id="VTP61886.1"/>
    </source>
</evidence>
<dbReference type="Pfam" id="PF00232">
    <property type="entry name" value="Glyco_hydro_1"/>
    <property type="match status" value="1"/>
</dbReference>
<name>A0A4U9HFT8_9ENTR</name>
<organism evidence="1 2">
    <name type="scientific">Leclercia adecarboxylata</name>
    <dbReference type="NCBI Taxonomy" id="83655"/>
    <lineage>
        <taxon>Bacteria</taxon>
        <taxon>Pseudomonadati</taxon>
        <taxon>Pseudomonadota</taxon>
        <taxon>Gammaproteobacteria</taxon>
        <taxon>Enterobacterales</taxon>
        <taxon>Enterobacteriaceae</taxon>
        <taxon>Leclercia</taxon>
    </lineage>
</organism>
<dbReference type="GO" id="GO:0008706">
    <property type="term" value="F:6-phospho-beta-glucosidase activity"/>
    <property type="evidence" value="ECO:0007669"/>
    <property type="project" value="UniProtKB-EC"/>
</dbReference>
<dbReference type="GO" id="GO:0005975">
    <property type="term" value="P:carbohydrate metabolic process"/>
    <property type="evidence" value="ECO:0007669"/>
    <property type="project" value="InterPro"/>
</dbReference>
<keyword evidence="1" id="KW-0378">Hydrolase</keyword>
<accession>A0A4U9HFT8</accession>
<keyword evidence="1" id="KW-0326">Glycosidase</keyword>
<dbReference type="InterPro" id="IPR017853">
    <property type="entry name" value="GH"/>
</dbReference>